<dbReference type="PANTHER" id="PTHR21137">
    <property type="entry name" value="ODORANT RECEPTOR"/>
    <property type="match status" value="1"/>
</dbReference>
<dbReference type="GO" id="GO:0004984">
    <property type="term" value="F:olfactory receptor activity"/>
    <property type="evidence" value="ECO:0000318"/>
    <property type="project" value="GO_Central"/>
</dbReference>
<accession>D6WEN7</accession>
<evidence type="ECO:0000256" key="10">
    <source>
        <dbReference type="RuleBase" id="RU351113"/>
    </source>
</evidence>
<evidence type="ECO:0000256" key="4">
    <source>
        <dbReference type="ARBA" id="ARBA00022692"/>
    </source>
</evidence>
<dbReference type="GO" id="GO:0050911">
    <property type="term" value="P:detection of chemical stimulus involved in sensory perception of smell"/>
    <property type="evidence" value="ECO:0000318"/>
    <property type="project" value="GO_Central"/>
</dbReference>
<dbReference type="HOGENOM" id="CLU_059644_0_0_1"/>
<dbReference type="PhylomeDB" id="D6WEN7"/>
<organism evidence="11 12">
    <name type="scientific">Tribolium castaneum</name>
    <name type="common">Red flour beetle</name>
    <dbReference type="NCBI Taxonomy" id="7070"/>
    <lineage>
        <taxon>Eukaryota</taxon>
        <taxon>Metazoa</taxon>
        <taxon>Ecdysozoa</taxon>
        <taxon>Arthropoda</taxon>
        <taxon>Hexapoda</taxon>
        <taxon>Insecta</taxon>
        <taxon>Pterygota</taxon>
        <taxon>Neoptera</taxon>
        <taxon>Endopterygota</taxon>
        <taxon>Coleoptera</taxon>
        <taxon>Polyphaga</taxon>
        <taxon>Cucujiformia</taxon>
        <taxon>Tenebrionidae</taxon>
        <taxon>Tenebrionidae incertae sedis</taxon>
        <taxon>Tribolium</taxon>
    </lineage>
</organism>
<feature type="transmembrane region" description="Helical" evidence="10">
    <location>
        <begin position="168"/>
        <end position="188"/>
    </location>
</feature>
<dbReference type="PANTHER" id="PTHR21137:SF35">
    <property type="entry name" value="ODORANT RECEPTOR 19A-RELATED"/>
    <property type="match status" value="1"/>
</dbReference>
<comment type="similarity">
    <text evidence="10">Belongs to the insect chemoreceptor superfamily. Heteromeric odorant receptor channel (TC 1.A.69) family.</text>
</comment>
<dbReference type="InParanoid" id="D6WEN7"/>
<evidence type="ECO:0000256" key="7">
    <source>
        <dbReference type="ARBA" id="ARBA00023136"/>
    </source>
</evidence>
<feature type="transmembrane region" description="Helical" evidence="10">
    <location>
        <begin position="69"/>
        <end position="88"/>
    </location>
</feature>
<evidence type="ECO:0000256" key="3">
    <source>
        <dbReference type="ARBA" id="ARBA00022606"/>
    </source>
</evidence>
<comment type="caution">
    <text evidence="10">Lacks conserved residue(s) required for the propagation of feature annotation.</text>
</comment>
<evidence type="ECO:0000256" key="9">
    <source>
        <dbReference type="ARBA" id="ARBA00023224"/>
    </source>
</evidence>
<evidence type="ECO:0000256" key="8">
    <source>
        <dbReference type="ARBA" id="ARBA00023170"/>
    </source>
</evidence>
<dbReference type="EMBL" id="KQ971326">
    <property type="protein sequence ID" value="EFA01389.1"/>
    <property type="molecule type" value="Genomic_DNA"/>
</dbReference>
<evidence type="ECO:0000256" key="6">
    <source>
        <dbReference type="ARBA" id="ARBA00022989"/>
    </source>
</evidence>
<protein>
    <recommendedName>
        <fullName evidence="10">Odorant receptor</fullName>
    </recommendedName>
</protein>
<keyword evidence="9 10" id="KW-0807">Transducer</keyword>
<gene>
    <name evidence="11" type="primary">Or174</name>
    <name evidence="11" type="ORF">TcasGA2_TC030355</name>
</gene>
<feature type="transmembrane region" description="Helical" evidence="10">
    <location>
        <begin position="291"/>
        <end position="309"/>
    </location>
</feature>
<dbReference type="GO" id="GO:0005886">
    <property type="term" value="C:plasma membrane"/>
    <property type="evidence" value="ECO:0000318"/>
    <property type="project" value="GO_Central"/>
</dbReference>
<keyword evidence="4 10" id="KW-0812">Transmembrane</keyword>
<proteinExistence type="inferred from homology"/>
<keyword evidence="7 10" id="KW-0472">Membrane</keyword>
<reference evidence="11 12" key="2">
    <citation type="journal article" date="2010" name="Nucleic Acids Res.">
        <title>BeetleBase in 2010: revisions to provide comprehensive genomic information for Tribolium castaneum.</title>
        <authorList>
            <person name="Kim H.S."/>
            <person name="Murphy T."/>
            <person name="Xia J."/>
            <person name="Caragea D."/>
            <person name="Park Y."/>
            <person name="Beeman R.W."/>
            <person name="Lorenzen M.D."/>
            <person name="Butcher S."/>
            <person name="Manak J.R."/>
            <person name="Brown S.J."/>
        </authorList>
    </citation>
    <scope>GENOME REANNOTATION</scope>
    <source>
        <strain evidence="11 12">Georgia GA2</strain>
    </source>
</reference>
<feature type="transmembrane region" description="Helical" evidence="10">
    <location>
        <begin position="38"/>
        <end position="57"/>
    </location>
</feature>
<keyword evidence="6 10" id="KW-1133">Transmembrane helix</keyword>
<keyword evidence="8 10" id="KW-0675">Receptor</keyword>
<evidence type="ECO:0000256" key="5">
    <source>
        <dbReference type="ARBA" id="ARBA00022725"/>
    </source>
</evidence>
<evidence type="ECO:0000313" key="11">
    <source>
        <dbReference type="EMBL" id="EFA01389.1"/>
    </source>
</evidence>
<keyword evidence="3 10" id="KW-0716">Sensory transduction</keyword>
<evidence type="ECO:0000313" key="12">
    <source>
        <dbReference type="Proteomes" id="UP000007266"/>
    </source>
</evidence>
<feature type="transmembrane region" description="Helical" evidence="10">
    <location>
        <begin position="129"/>
        <end position="148"/>
    </location>
</feature>
<comment type="subcellular location">
    <subcellularLocation>
        <location evidence="1 10">Cell membrane</location>
        <topology evidence="1 10">Multi-pass membrane protein</topology>
    </subcellularLocation>
</comment>
<evidence type="ECO:0000256" key="1">
    <source>
        <dbReference type="ARBA" id="ARBA00004651"/>
    </source>
</evidence>
<evidence type="ECO:0000256" key="2">
    <source>
        <dbReference type="ARBA" id="ARBA00022475"/>
    </source>
</evidence>
<keyword evidence="12" id="KW-1185">Reference proteome</keyword>
<dbReference type="GO" id="GO:0007165">
    <property type="term" value="P:signal transduction"/>
    <property type="evidence" value="ECO:0007669"/>
    <property type="project" value="UniProtKB-KW"/>
</dbReference>
<sequence>MILFCSTLAKMSNVTFDEPFMFFKKVFFDFGYNKIIKFYNLFCFTLHLCCIITEHYFFLTKYLSADFVTLYGCATILIAYIIVCQYFVMRFEKPIKQLFEERETIFWKIDSDQKAKTQIIKFAAKITRIYKFFFVWVVVLVIVMLPFWGEIDKSFLIIRVQETLFGKWSIIFYCIYVSTFPFLIYSSVRLPMITFYLILQAHLQILILNQKIVQIPQNDNLDLDAGLQKKIYTSLKLCMSRHVSLKRWMSEILQIVRRAIPIFFCLSIICSVTVIFFILNYLENSNTSNLLKIRLVLVGICVAVVLYTYSEAGQLLSDDTSQVFDTLATCSWYEWDTKNRKMLLMFLLHSLKPIKFYWGGFALDYRFGGSVVRTTFSYALVLYNLRKSS</sequence>
<dbReference type="Proteomes" id="UP000007266">
    <property type="component" value="Linkage group 3"/>
</dbReference>
<reference evidence="11 12" key="1">
    <citation type="journal article" date="2008" name="Nature">
        <title>The genome of the model beetle and pest Tribolium castaneum.</title>
        <authorList>
            <consortium name="Tribolium Genome Sequencing Consortium"/>
            <person name="Richards S."/>
            <person name="Gibbs R.A."/>
            <person name="Weinstock G.M."/>
            <person name="Brown S.J."/>
            <person name="Denell R."/>
            <person name="Beeman R.W."/>
            <person name="Gibbs R."/>
            <person name="Beeman R.W."/>
            <person name="Brown S.J."/>
            <person name="Bucher G."/>
            <person name="Friedrich M."/>
            <person name="Grimmelikhuijzen C.J."/>
            <person name="Klingler M."/>
            <person name="Lorenzen M."/>
            <person name="Richards S."/>
            <person name="Roth S."/>
            <person name="Schroder R."/>
            <person name="Tautz D."/>
            <person name="Zdobnov E.M."/>
            <person name="Muzny D."/>
            <person name="Gibbs R.A."/>
            <person name="Weinstock G.M."/>
            <person name="Attaway T."/>
            <person name="Bell S."/>
            <person name="Buhay C.J."/>
            <person name="Chandrabose M.N."/>
            <person name="Chavez D."/>
            <person name="Clerk-Blankenburg K.P."/>
            <person name="Cree A."/>
            <person name="Dao M."/>
            <person name="Davis C."/>
            <person name="Chacko J."/>
            <person name="Dinh H."/>
            <person name="Dugan-Rocha S."/>
            <person name="Fowler G."/>
            <person name="Garner T.T."/>
            <person name="Garnes J."/>
            <person name="Gnirke A."/>
            <person name="Hawes A."/>
            <person name="Hernandez J."/>
            <person name="Hines S."/>
            <person name="Holder M."/>
            <person name="Hume J."/>
            <person name="Jhangiani S.N."/>
            <person name="Joshi V."/>
            <person name="Khan Z.M."/>
            <person name="Jackson L."/>
            <person name="Kovar C."/>
            <person name="Kowis A."/>
            <person name="Lee S."/>
            <person name="Lewis L.R."/>
            <person name="Margolis J."/>
            <person name="Morgan M."/>
            <person name="Nazareth L.V."/>
            <person name="Nguyen N."/>
            <person name="Okwuonu G."/>
            <person name="Parker D."/>
            <person name="Richards S."/>
            <person name="Ruiz S.J."/>
            <person name="Santibanez J."/>
            <person name="Savard J."/>
            <person name="Scherer S.E."/>
            <person name="Schneider B."/>
            <person name="Sodergren E."/>
            <person name="Tautz D."/>
            <person name="Vattahil S."/>
            <person name="Villasana D."/>
            <person name="White C.S."/>
            <person name="Wright R."/>
            <person name="Park Y."/>
            <person name="Beeman R.W."/>
            <person name="Lord J."/>
            <person name="Oppert B."/>
            <person name="Lorenzen M."/>
            <person name="Brown S."/>
            <person name="Wang L."/>
            <person name="Savard J."/>
            <person name="Tautz D."/>
            <person name="Richards S."/>
            <person name="Weinstock G."/>
            <person name="Gibbs R.A."/>
            <person name="Liu Y."/>
            <person name="Worley K."/>
            <person name="Weinstock G."/>
            <person name="Elsik C.G."/>
            <person name="Reese J.T."/>
            <person name="Elhaik E."/>
            <person name="Landan G."/>
            <person name="Graur D."/>
            <person name="Arensburger P."/>
            <person name="Atkinson P."/>
            <person name="Beeman R.W."/>
            <person name="Beidler J."/>
            <person name="Brown S.J."/>
            <person name="Demuth J.P."/>
            <person name="Drury D.W."/>
            <person name="Du Y.Z."/>
            <person name="Fujiwara H."/>
            <person name="Lorenzen M."/>
            <person name="Maselli V."/>
            <person name="Osanai M."/>
            <person name="Park Y."/>
            <person name="Robertson H.M."/>
            <person name="Tu Z."/>
            <person name="Wang J.J."/>
            <person name="Wang S."/>
            <person name="Richards S."/>
            <person name="Song H."/>
            <person name="Zhang L."/>
            <person name="Sodergren E."/>
            <person name="Werner D."/>
            <person name="Stanke M."/>
            <person name="Morgenstern B."/>
            <person name="Solovyev V."/>
            <person name="Kosarev P."/>
            <person name="Brown G."/>
            <person name="Chen H.C."/>
            <person name="Ermolaeva O."/>
            <person name="Hlavina W."/>
            <person name="Kapustin Y."/>
            <person name="Kiryutin B."/>
            <person name="Kitts P."/>
            <person name="Maglott D."/>
            <person name="Pruitt K."/>
            <person name="Sapojnikov V."/>
            <person name="Souvorov A."/>
            <person name="Mackey A.J."/>
            <person name="Waterhouse R.M."/>
            <person name="Wyder S."/>
            <person name="Zdobnov E.M."/>
            <person name="Zdobnov E.M."/>
            <person name="Wyder S."/>
            <person name="Kriventseva E.V."/>
            <person name="Kadowaki T."/>
            <person name="Bork P."/>
            <person name="Aranda M."/>
            <person name="Bao R."/>
            <person name="Beermann A."/>
            <person name="Berns N."/>
            <person name="Bolognesi R."/>
            <person name="Bonneton F."/>
            <person name="Bopp D."/>
            <person name="Brown S.J."/>
            <person name="Bucher G."/>
            <person name="Butts T."/>
            <person name="Chaumot A."/>
            <person name="Denell R.E."/>
            <person name="Ferrier D.E."/>
            <person name="Friedrich M."/>
            <person name="Gordon C.M."/>
            <person name="Jindra M."/>
            <person name="Klingler M."/>
            <person name="Lan Q."/>
            <person name="Lattorff H.M."/>
            <person name="Laudet V."/>
            <person name="von Levetsow C."/>
            <person name="Liu Z."/>
            <person name="Lutz R."/>
            <person name="Lynch J.A."/>
            <person name="da Fonseca R.N."/>
            <person name="Posnien N."/>
            <person name="Reuter R."/>
            <person name="Roth S."/>
            <person name="Savard J."/>
            <person name="Schinko J.B."/>
            <person name="Schmitt C."/>
            <person name="Schoppmeier M."/>
            <person name="Schroder R."/>
            <person name="Shippy T.D."/>
            <person name="Simonnet F."/>
            <person name="Marques-Souza H."/>
            <person name="Tautz D."/>
            <person name="Tomoyasu Y."/>
            <person name="Trauner J."/>
            <person name="Van der Zee M."/>
            <person name="Vervoort M."/>
            <person name="Wittkopp N."/>
            <person name="Wimmer E.A."/>
            <person name="Yang X."/>
            <person name="Jones A.K."/>
            <person name="Sattelle D.B."/>
            <person name="Ebert P.R."/>
            <person name="Nelson D."/>
            <person name="Scott J.G."/>
            <person name="Beeman R.W."/>
            <person name="Muthukrishnan S."/>
            <person name="Kramer K.J."/>
            <person name="Arakane Y."/>
            <person name="Beeman R.W."/>
            <person name="Zhu Q."/>
            <person name="Hogenkamp D."/>
            <person name="Dixit R."/>
            <person name="Oppert B."/>
            <person name="Jiang H."/>
            <person name="Zou Z."/>
            <person name="Marshall J."/>
            <person name="Elpidina E."/>
            <person name="Vinokurov K."/>
            <person name="Oppert C."/>
            <person name="Zou Z."/>
            <person name="Evans J."/>
            <person name="Lu Z."/>
            <person name="Zhao P."/>
            <person name="Sumathipala N."/>
            <person name="Altincicek B."/>
            <person name="Vilcinskas A."/>
            <person name="Williams M."/>
            <person name="Hultmark D."/>
            <person name="Hetru C."/>
            <person name="Jiang H."/>
            <person name="Grimmelikhuijzen C.J."/>
            <person name="Hauser F."/>
            <person name="Cazzamali G."/>
            <person name="Williamson M."/>
            <person name="Park Y."/>
            <person name="Li B."/>
            <person name="Tanaka Y."/>
            <person name="Predel R."/>
            <person name="Neupert S."/>
            <person name="Schachtner J."/>
            <person name="Verleyen P."/>
            <person name="Raible F."/>
            <person name="Bork P."/>
            <person name="Friedrich M."/>
            <person name="Walden K.K."/>
            <person name="Robertson H.M."/>
            <person name="Angeli S."/>
            <person name="Foret S."/>
            <person name="Bucher G."/>
            <person name="Schuetz S."/>
            <person name="Maleszka R."/>
            <person name="Wimmer E.A."/>
            <person name="Beeman R.W."/>
            <person name="Lorenzen M."/>
            <person name="Tomoyasu Y."/>
            <person name="Miller S.C."/>
            <person name="Grossmann D."/>
            <person name="Bucher G."/>
        </authorList>
    </citation>
    <scope>NUCLEOTIDE SEQUENCE [LARGE SCALE GENOMIC DNA]</scope>
    <source>
        <strain evidence="11 12">Georgia GA2</strain>
    </source>
</reference>
<dbReference type="AlphaFoldDB" id="D6WEN7"/>
<name>D6WEN7_TRICA</name>
<dbReference type="InterPro" id="IPR004117">
    <property type="entry name" value="7tm6_olfct_rcpt"/>
</dbReference>
<keyword evidence="2" id="KW-1003">Cell membrane</keyword>
<feature type="transmembrane region" description="Helical" evidence="10">
    <location>
        <begin position="259"/>
        <end position="279"/>
    </location>
</feature>
<keyword evidence="5 10" id="KW-0552">Olfaction</keyword>
<dbReference type="Pfam" id="PF02949">
    <property type="entry name" value="7tm_6"/>
    <property type="match status" value="1"/>
</dbReference>
<dbReference type="GO" id="GO:0005549">
    <property type="term" value="F:odorant binding"/>
    <property type="evidence" value="ECO:0007669"/>
    <property type="project" value="InterPro"/>
</dbReference>